<dbReference type="EMBL" id="MEHJ01000001">
    <property type="protein sequence ID" value="OEJ29111.1"/>
    <property type="molecule type" value="Genomic_DNA"/>
</dbReference>
<evidence type="ECO:0000313" key="5">
    <source>
        <dbReference type="Proteomes" id="UP000095759"/>
    </source>
</evidence>
<dbReference type="EMBL" id="MEHJ01000003">
    <property type="protein sequence ID" value="OEJ20985.1"/>
    <property type="molecule type" value="Genomic_DNA"/>
</dbReference>
<evidence type="ECO:0000313" key="3">
    <source>
        <dbReference type="EMBL" id="OEJ28936.1"/>
    </source>
</evidence>
<gene>
    <name evidence="3" type="ORF">AS594_35465</name>
    <name evidence="4" type="ORF">AS594_36630</name>
    <name evidence="2" type="ORF">AS594_40080</name>
    <name evidence="1" type="ORF">AS594_40260</name>
</gene>
<dbReference type="EMBL" id="MEHJ01000005">
    <property type="protein sequence ID" value="OEJ20782.1"/>
    <property type="molecule type" value="Genomic_DNA"/>
</dbReference>
<organism evidence="3 5">
    <name type="scientific">Streptomyces agglomeratus</name>
    <dbReference type="NCBI Taxonomy" id="285458"/>
    <lineage>
        <taxon>Bacteria</taxon>
        <taxon>Bacillati</taxon>
        <taxon>Actinomycetota</taxon>
        <taxon>Actinomycetes</taxon>
        <taxon>Kitasatosporales</taxon>
        <taxon>Streptomycetaceae</taxon>
        <taxon>Streptomyces</taxon>
    </lineage>
</organism>
<dbReference type="InterPro" id="IPR046200">
    <property type="entry name" value="DUF6233"/>
</dbReference>
<reference evidence="3 5" key="1">
    <citation type="submission" date="2016-08" db="EMBL/GenBank/DDBJ databases">
        <title>Complete genome sequence of Streptomyces agglomeratus strain 6-3-2, a novel anti-MRSA actinomycete isolated from Wuli of Tebit, China.</title>
        <authorList>
            <person name="Chen X."/>
        </authorList>
    </citation>
    <scope>NUCLEOTIDE SEQUENCE [LARGE SCALE GENOMIC DNA]</scope>
    <source>
        <strain evidence="3 5">6-3-2</strain>
    </source>
</reference>
<dbReference type="RefSeq" id="WP_069935784.1">
    <property type="nucleotide sequence ID" value="NZ_MEHJ01000001.1"/>
</dbReference>
<evidence type="ECO:0000313" key="1">
    <source>
        <dbReference type="EMBL" id="OEJ20782.1"/>
    </source>
</evidence>
<sequence>MSAPFDLPPDLSRLRVLETFLLAILARVRERIRHLEQQAVIHEKIERQKPPPEWTVQISINGHTPVAVHVGACSMGGSEVRSKAISRQDAIQALHDGVSACTLCRPDTELGILE</sequence>
<keyword evidence="5" id="KW-1185">Reference proteome</keyword>
<comment type="caution">
    <text evidence="3">The sequence shown here is derived from an EMBL/GenBank/DDBJ whole genome shotgun (WGS) entry which is preliminary data.</text>
</comment>
<dbReference type="Pfam" id="PF19746">
    <property type="entry name" value="DUF6233"/>
    <property type="match status" value="1"/>
</dbReference>
<accession>A0A1E5PHF2</accession>
<dbReference type="Proteomes" id="UP000095759">
    <property type="component" value="Unassembled WGS sequence"/>
</dbReference>
<dbReference type="AlphaFoldDB" id="A0A1E5PHF2"/>
<dbReference type="EMBL" id="MEHJ01000001">
    <property type="protein sequence ID" value="OEJ28936.1"/>
    <property type="molecule type" value="Genomic_DNA"/>
</dbReference>
<protein>
    <submittedName>
        <fullName evidence="3">Uncharacterized protein</fullName>
    </submittedName>
</protein>
<name>A0A1E5PHF2_9ACTN</name>
<evidence type="ECO:0000313" key="2">
    <source>
        <dbReference type="EMBL" id="OEJ20985.1"/>
    </source>
</evidence>
<evidence type="ECO:0000313" key="4">
    <source>
        <dbReference type="EMBL" id="OEJ29111.1"/>
    </source>
</evidence>
<proteinExistence type="predicted"/>